<protein>
    <submittedName>
        <fullName evidence="1">Uncharacterized protein</fullName>
    </submittedName>
</protein>
<keyword evidence="2" id="KW-1185">Reference proteome</keyword>
<evidence type="ECO:0000313" key="1">
    <source>
        <dbReference type="EMBL" id="KAG8571606.1"/>
    </source>
</evidence>
<dbReference type="Proteomes" id="UP000824782">
    <property type="component" value="Unassembled WGS sequence"/>
</dbReference>
<reference evidence="1" key="1">
    <citation type="thesis" date="2020" institute="ProQuest LLC" country="789 East Eisenhower Parkway, Ann Arbor, MI, USA">
        <title>Comparative Genomics and Chromosome Evolution.</title>
        <authorList>
            <person name="Mudd A.B."/>
        </authorList>
    </citation>
    <scope>NUCLEOTIDE SEQUENCE</scope>
    <source>
        <strain evidence="1">237g6f4</strain>
        <tissue evidence="1">Blood</tissue>
    </source>
</reference>
<evidence type="ECO:0000313" key="2">
    <source>
        <dbReference type="Proteomes" id="UP000824782"/>
    </source>
</evidence>
<dbReference type="AlphaFoldDB" id="A0AAV7BG66"/>
<sequence length="96" mass="10852">MSPQPNVFFCNGTYYYLSAGSWLKQKNSVYSELCNFYSIIVLPPSPVSPATPEIPVHTTLFCFRPIDLLSGLSRARTQKCVRIRVKPEGKILMPLK</sequence>
<comment type="caution">
    <text evidence="1">The sequence shown here is derived from an EMBL/GenBank/DDBJ whole genome shotgun (WGS) entry which is preliminary data.</text>
</comment>
<accession>A0AAV7BG66</accession>
<name>A0AAV7BG66_ENGPU</name>
<proteinExistence type="predicted"/>
<organism evidence="1 2">
    <name type="scientific">Engystomops pustulosus</name>
    <name type="common">Tungara frog</name>
    <name type="synonym">Physalaemus pustulosus</name>
    <dbReference type="NCBI Taxonomy" id="76066"/>
    <lineage>
        <taxon>Eukaryota</taxon>
        <taxon>Metazoa</taxon>
        <taxon>Chordata</taxon>
        <taxon>Craniata</taxon>
        <taxon>Vertebrata</taxon>
        <taxon>Euteleostomi</taxon>
        <taxon>Amphibia</taxon>
        <taxon>Batrachia</taxon>
        <taxon>Anura</taxon>
        <taxon>Neobatrachia</taxon>
        <taxon>Hyloidea</taxon>
        <taxon>Leptodactylidae</taxon>
        <taxon>Leiuperinae</taxon>
        <taxon>Engystomops</taxon>
    </lineage>
</organism>
<gene>
    <name evidence="1" type="ORF">GDO81_011719</name>
</gene>
<dbReference type="EMBL" id="WNYA01000005">
    <property type="protein sequence ID" value="KAG8571606.1"/>
    <property type="molecule type" value="Genomic_DNA"/>
</dbReference>